<dbReference type="SUPFAM" id="SSF50475">
    <property type="entry name" value="FMN-binding split barrel"/>
    <property type="match status" value="1"/>
</dbReference>
<evidence type="ECO:0000313" key="3">
    <source>
        <dbReference type="Proteomes" id="UP000594459"/>
    </source>
</evidence>
<evidence type="ECO:0000313" key="2">
    <source>
        <dbReference type="EMBL" id="QPD00367.1"/>
    </source>
</evidence>
<feature type="domain" description="Pyridoxamine 5'-phosphate oxidase Alr4036 family FMN-binding" evidence="1">
    <location>
        <begin position="46"/>
        <end position="118"/>
    </location>
</feature>
<reference evidence="2 3" key="1">
    <citation type="submission" date="2020-11" db="EMBL/GenBank/DDBJ databases">
        <title>The genome sequence of Erythrobacter sp. 6D36.</title>
        <authorList>
            <person name="Liu Y."/>
        </authorList>
    </citation>
    <scope>NUCLEOTIDE SEQUENCE [LARGE SCALE GENOMIC DNA]</scope>
    <source>
        <strain evidence="2 3">6D36</strain>
    </source>
</reference>
<keyword evidence="3" id="KW-1185">Reference proteome</keyword>
<gene>
    <name evidence="2" type="ORF">IRL76_03475</name>
</gene>
<proteinExistence type="predicted"/>
<dbReference type="InterPro" id="IPR024624">
    <property type="entry name" value="Pyridox_Oxase_Alr4036_FMN-bd"/>
</dbReference>
<accession>A0A7S8IWS8</accession>
<dbReference type="InterPro" id="IPR012349">
    <property type="entry name" value="Split_barrel_FMN-bd"/>
</dbReference>
<name>A0A7S8IWS8_9SPHN</name>
<dbReference type="Pfam" id="PF12766">
    <property type="entry name" value="Pyridox_oxase_2"/>
    <property type="match status" value="1"/>
</dbReference>
<dbReference type="AlphaFoldDB" id="A0A7S8IWS8"/>
<organism evidence="2 3">
    <name type="scientific">Qipengyuania soli</name>
    <dbReference type="NCBI Taxonomy" id="2782568"/>
    <lineage>
        <taxon>Bacteria</taxon>
        <taxon>Pseudomonadati</taxon>
        <taxon>Pseudomonadota</taxon>
        <taxon>Alphaproteobacteria</taxon>
        <taxon>Sphingomonadales</taxon>
        <taxon>Erythrobacteraceae</taxon>
        <taxon>Qipengyuania</taxon>
    </lineage>
</organism>
<dbReference type="Proteomes" id="UP000594459">
    <property type="component" value="Chromosome"/>
</dbReference>
<dbReference type="Gene3D" id="2.30.110.10">
    <property type="entry name" value="Electron Transport, Fmn-binding Protein, Chain A"/>
    <property type="match status" value="1"/>
</dbReference>
<evidence type="ECO:0000259" key="1">
    <source>
        <dbReference type="Pfam" id="PF12766"/>
    </source>
</evidence>
<dbReference type="GO" id="GO:0010181">
    <property type="term" value="F:FMN binding"/>
    <property type="evidence" value="ECO:0007669"/>
    <property type="project" value="InterPro"/>
</dbReference>
<sequence length="212" mass="23491">MFEHFDINNFVIGKQSGVAQGIGVLDSLDAIREDVARRFAQSAHDRRSAFHTPVVATADADARVMVLRSFDEANWTMRFHTDARAPKVYTIARDSRVGVTVYDREANLQVRARGIGRVVLNGLLVDAAWESSTRFARRCYLGAGPGELADSPTSGLPPQFEGAEPGYDELAPARENFAVLLVEISEFDWFSLAQTGHRRAVIARESARWITP</sequence>
<protein>
    <submittedName>
        <fullName evidence="2">Pyridoxamine 5'-phosphate oxidase family protein</fullName>
    </submittedName>
</protein>
<dbReference type="EMBL" id="CP064654">
    <property type="protein sequence ID" value="QPD00367.1"/>
    <property type="molecule type" value="Genomic_DNA"/>
</dbReference>
<dbReference type="KEGG" id="qso:IRL76_03475"/>